<sequence length="26" mass="2776">MENVGWLAVEFGTGTDGRLLGVARVQ</sequence>
<dbReference type="EMBL" id="AWWV01013314">
    <property type="protein sequence ID" value="OMO62146.1"/>
    <property type="molecule type" value="Genomic_DNA"/>
</dbReference>
<protein>
    <submittedName>
        <fullName evidence="1">Uncharacterized protein</fullName>
    </submittedName>
</protein>
<keyword evidence="2" id="KW-1185">Reference proteome</keyword>
<comment type="caution">
    <text evidence="1">The sequence shown here is derived from an EMBL/GenBank/DDBJ whole genome shotgun (WGS) entry which is preliminary data.</text>
</comment>
<dbReference type="Gramene" id="OMO62146">
    <property type="protein sequence ID" value="OMO62146"/>
    <property type="gene ID" value="CCACVL1_23010"/>
</dbReference>
<reference evidence="1 2" key="1">
    <citation type="submission" date="2013-09" db="EMBL/GenBank/DDBJ databases">
        <title>Corchorus capsularis genome sequencing.</title>
        <authorList>
            <person name="Alam M."/>
            <person name="Haque M.S."/>
            <person name="Islam M.S."/>
            <person name="Emdad E.M."/>
            <person name="Islam M.M."/>
            <person name="Ahmed B."/>
            <person name="Halim A."/>
            <person name="Hossen Q.M.M."/>
            <person name="Hossain M.Z."/>
            <person name="Ahmed R."/>
            <person name="Khan M.M."/>
            <person name="Islam R."/>
            <person name="Rashid M.M."/>
            <person name="Khan S.A."/>
            <person name="Rahman M.S."/>
            <person name="Alam M."/>
        </authorList>
    </citation>
    <scope>NUCLEOTIDE SEQUENCE [LARGE SCALE GENOMIC DNA]</scope>
    <source>
        <strain evidence="2">cv. CVL-1</strain>
        <tissue evidence="1">Whole seedling</tissue>
    </source>
</reference>
<name>A0A1R3GVR8_COCAP</name>
<gene>
    <name evidence="1" type="ORF">CCACVL1_23010</name>
</gene>
<evidence type="ECO:0000313" key="1">
    <source>
        <dbReference type="EMBL" id="OMO62146.1"/>
    </source>
</evidence>
<evidence type="ECO:0000313" key="2">
    <source>
        <dbReference type="Proteomes" id="UP000188268"/>
    </source>
</evidence>
<organism evidence="1 2">
    <name type="scientific">Corchorus capsularis</name>
    <name type="common">Jute</name>
    <dbReference type="NCBI Taxonomy" id="210143"/>
    <lineage>
        <taxon>Eukaryota</taxon>
        <taxon>Viridiplantae</taxon>
        <taxon>Streptophyta</taxon>
        <taxon>Embryophyta</taxon>
        <taxon>Tracheophyta</taxon>
        <taxon>Spermatophyta</taxon>
        <taxon>Magnoliopsida</taxon>
        <taxon>eudicotyledons</taxon>
        <taxon>Gunneridae</taxon>
        <taxon>Pentapetalae</taxon>
        <taxon>rosids</taxon>
        <taxon>malvids</taxon>
        <taxon>Malvales</taxon>
        <taxon>Malvaceae</taxon>
        <taxon>Grewioideae</taxon>
        <taxon>Apeibeae</taxon>
        <taxon>Corchorus</taxon>
    </lineage>
</organism>
<dbReference type="Proteomes" id="UP000188268">
    <property type="component" value="Unassembled WGS sequence"/>
</dbReference>
<dbReference type="AlphaFoldDB" id="A0A1R3GVR8"/>
<accession>A0A1R3GVR8</accession>
<proteinExistence type="predicted"/>